<dbReference type="Proteomes" id="UP000632454">
    <property type="component" value="Unassembled WGS sequence"/>
</dbReference>
<reference evidence="2" key="1">
    <citation type="journal article" date="2019" name="Int. J. Syst. Evol. Microbiol.">
        <title>The Global Catalogue of Microorganisms (GCM) 10K type strain sequencing project: providing services to taxonomists for standard genome sequencing and annotation.</title>
        <authorList>
            <consortium name="The Broad Institute Genomics Platform"/>
            <consortium name="The Broad Institute Genome Sequencing Center for Infectious Disease"/>
            <person name="Wu L."/>
            <person name="Ma J."/>
        </authorList>
    </citation>
    <scope>NUCLEOTIDE SEQUENCE [LARGE SCALE GENOMIC DNA]</scope>
    <source>
        <strain evidence="2">CCM 7855</strain>
    </source>
</reference>
<dbReference type="EMBL" id="BMCS01000001">
    <property type="protein sequence ID" value="GGF20116.1"/>
    <property type="molecule type" value="Genomic_DNA"/>
</dbReference>
<proteinExistence type="predicted"/>
<accession>A0ABQ1UK57</accession>
<dbReference type="RefSeq" id="WP_188488366.1">
    <property type="nucleotide sequence ID" value="NZ_BMCS01000001.1"/>
</dbReference>
<sequence length="69" mass="7720">MTIAVILIPVLVVAVVAVFRNQLDTAHLSRVPFGFDHEFGPDSNRIREELAILTRTDEVVAAQRHNALR</sequence>
<name>A0ABQ1UK57_9NOCA</name>
<keyword evidence="2" id="KW-1185">Reference proteome</keyword>
<evidence type="ECO:0000313" key="2">
    <source>
        <dbReference type="Proteomes" id="UP000632454"/>
    </source>
</evidence>
<evidence type="ECO:0000313" key="1">
    <source>
        <dbReference type="EMBL" id="GGF20116.1"/>
    </source>
</evidence>
<gene>
    <name evidence="1" type="ORF">GCM10007298_15130</name>
</gene>
<protein>
    <submittedName>
        <fullName evidence="1">Uncharacterized protein</fullName>
    </submittedName>
</protein>
<comment type="caution">
    <text evidence="1">The sequence shown here is derived from an EMBL/GenBank/DDBJ whole genome shotgun (WGS) entry which is preliminary data.</text>
</comment>
<organism evidence="1 2">
    <name type="scientific">Williamsia phyllosphaerae</name>
    <dbReference type="NCBI Taxonomy" id="885042"/>
    <lineage>
        <taxon>Bacteria</taxon>
        <taxon>Bacillati</taxon>
        <taxon>Actinomycetota</taxon>
        <taxon>Actinomycetes</taxon>
        <taxon>Mycobacteriales</taxon>
        <taxon>Nocardiaceae</taxon>
        <taxon>Williamsia</taxon>
    </lineage>
</organism>